<dbReference type="EMBL" id="JAVDPW010000011">
    <property type="protein sequence ID" value="MDR6293197.1"/>
    <property type="molecule type" value="Genomic_DNA"/>
</dbReference>
<dbReference type="InterPro" id="IPR046348">
    <property type="entry name" value="SIS_dom_sf"/>
</dbReference>
<evidence type="ECO:0000256" key="1">
    <source>
        <dbReference type="ARBA" id="ARBA00022576"/>
    </source>
</evidence>
<dbReference type="RefSeq" id="WP_309799953.1">
    <property type="nucleotide sequence ID" value="NZ_JAVDPW010000011.1"/>
</dbReference>
<dbReference type="CDD" id="cd05008">
    <property type="entry name" value="SIS_GlmS_GlmD_1"/>
    <property type="match status" value="1"/>
</dbReference>
<dbReference type="InterPro" id="IPR001347">
    <property type="entry name" value="SIS_dom"/>
</dbReference>
<feature type="domain" description="SIS" evidence="3">
    <location>
        <begin position="21"/>
        <end position="162"/>
    </location>
</feature>
<gene>
    <name evidence="4" type="ORF">E9232_005747</name>
</gene>
<feature type="domain" description="SIS" evidence="3">
    <location>
        <begin position="176"/>
        <end position="307"/>
    </location>
</feature>
<protein>
    <submittedName>
        <fullName evidence="4">Glucosamine--fructose-6-phosphate aminotransferase (Isomerizing)</fullName>
        <ecNumber evidence="4">2.6.1.16</ecNumber>
    </submittedName>
</protein>
<name>A0ABU1JX47_9PROT</name>
<evidence type="ECO:0000313" key="5">
    <source>
        <dbReference type="Proteomes" id="UP001262410"/>
    </source>
</evidence>
<dbReference type="Proteomes" id="UP001262410">
    <property type="component" value="Unassembled WGS sequence"/>
</dbReference>
<dbReference type="Gene3D" id="3.40.50.10490">
    <property type="entry name" value="Glucose-6-phosphate isomerase like protein, domain 1"/>
    <property type="match status" value="2"/>
</dbReference>
<keyword evidence="4" id="KW-0808">Transferase</keyword>
<reference evidence="4 5" key="1">
    <citation type="submission" date="2023-07" db="EMBL/GenBank/DDBJ databases">
        <title>Sorghum-associated microbial communities from plants grown in Nebraska, USA.</title>
        <authorList>
            <person name="Schachtman D."/>
        </authorList>
    </citation>
    <scope>NUCLEOTIDE SEQUENCE [LARGE SCALE GENOMIC DNA]</scope>
    <source>
        <strain evidence="4 5">584</strain>
    </source>
</reference>
<dbReference type="PANTHER" id="PTHR10937:SF4">
    <property type="entry name" value="GLUCOSAMINE-6-PHOSPHATE DEAMINASE"/>
    <property type="match status" value="1"/>
</dbReference>
<keyword evidence="2" id="KW-0677">Repeat</keyword>
<sequence>MNATERSIVEQFPFWDRAPQLPITADAGRRYVVVGCGTSFYLAQSVASAMNLAGIEAVAVPGSEWTHRPRAWVANETGVMVMVLSRSGESTESVQAAQRSRQAGLPVIGVTCEAGSSLARNSDHVLFATTHPEEGIVMTASASLMVLLGLRFIGQAVGPETSLEARRVLQALDHGLPAVLADRSHFVFLGSGPLYGIAQEGALKLQEMSLSYTQAYHPMEYRHGPVSLVDDRTLVVMLTSDALRDEEAKLARELQAKGARVIGFGGPGDLSIEVTAPDALRGLVCLPALQLLGERVALRRGIDSTAPRHLTKVVLVA</sequence>
<accession>A0ABU1JX47</accession>
<evidence type="ECO:0000313" key="4">
    <source>
        <dbReference type="EMBL" id="MDR6293197.1"/>
    </source>
</evidence>
<dbReference type="InterPro" id="IPR035490">
    <property type="entry name" value="GlmS/FrlB_SIS"/>
</dbReference>
<dbReference type="SUPFAM" id="SSF53697">
    <property type="entry name" value="SIS domain"/>
    <property type="match status" value="1"/>
</dbReference>
<dbReference type="GO" id="GO:0004360">
    <property type="term" value="F:glutamine-fructose-6-phosphate transaminase (isomerizing) activity"/>
    <property type="evidence" value="ECO:0007669"/>
    <property type="project" value="UniProtKB-EC"/>
</dbReference>
<dbReference type="CDD" id="cd05009">
    <property type="entry name" value="SIS_GlmS_GlmD_2"/>
    <property type="match status" value="1"/>
</dbReference>
<evidence type="ECO:0000259" key="3">
    <source>
        <dbReference type="PROSITE" id="PS51464"/>
    </source>
</evidence>
<proteinExistence type="predicted"/>
<organism evidence="4 5">
    <name type="scientific">Inquilinus ginsengisoli</name>
    <dbReference type="NCBI Taxonomy" id="363840"/>
    <lineage>
        <taxon>Bacteria</taxon>
        <taxon>Pseudomonadati</taxon>
        <taxon>Pseudomonadota</taxon>
        <taxon>Alphaproteobacteria</taxon>
        <taxon>Rhodospirillales</taxon>
        <taxon>Rhodospirillaceae</taxon>
        <taxon>Inquilinus</taxon>
    </lineage>
</organism>
<evidence type="ECO:0000256" key="2">
    <source>
        <dbReference type="ARBA" id="ARBA00022737"/>
    </source>
</evidence>
<comment type="caution">
    <text evidence="4">The sequence shown here is derived from an EMBL/GenBank/DDBJ whole genome shotgun (WGS) entry which is preliminary data.</text>
</comment>
<dbReference type="Pfam" id="PF01380">
    <property type="entry name" value="SIS"/>
    <property type="match status" value="2"/>
</dbReference>
<dbReference type="EC" id="2.6.1.16" evidence="4"/>
<dbReference type="PANTHER" id="PTHR10937">
    <property type="entry name" value="GLUCOSAMINE--FRUCTOSE-6-PHOSPHATE AMINOTRANSFERASE, ISOMERIZING"/>
    <property type="match status" value="1"/>
</dbReference>
<dbReference type="InterPro" id="IPR035466">
    <property type="entry name" value="GlmS/AgaS_SIS"/>
</dbReference>
<keyword evidence="1 4" id="KW-0032">Aminotransferase</keyword>
<dbReference type="PROSITE" id="PS51464">
    <property type="entry name" value="SIS"/>
    <property type="match status" value="2"/>
</dbReference>
<keyword evidence="5" id="KW-1185">Reference proteome</keyword>